<reference evidence="3" key="1">
    <citation type="submission" date="2014-09" db="EMBL/GenBank/DDBJ databases">
        <authorList>
            <person name="Mudge J."/>
            <person name="Ramaraj T."/>
            <person name="Lindquist I.E."/>
            <person name="Bharti A.K."/>
            <person name="Sundararajan A."/>
            <person name="Cameron C.T."/>
            <person name="Woodward J.E."/>
            <person name="May G.D."/>
            <person name="Brubaker C."/>
            <person name="Broadhvest J."/>
            <person name="Wilkins T.A."/>
        </authorList>
    </citation>
    <scope>NUCLEOTIDE SEQUENCE</scope>
    <source>
        <strain evidence="3">cv. AKA8401</strain>
    </source>
</reference>
<proteinExistence type="predicted"/>
<evidence type="ECO:0000313" key="3">
    <source>
        <dbReference type="Proteomes" id="UP000032142"/>
    </source>
</evidence>
<evidence type="ECO:0000256" key="1">
    <source>
        <dbReference type="SAM" id="MobiDB-lite"/>
    </source>
</evidence>
<dbReference type="EMBL" id="KN432931">
    <property type="protein sequence ID" value="KHG25580.1"/>
    <property type="molecule type" value="Genomic_DNA"/>
</dbReference>
<feature type="region of interest" description="Disordered" evidence="1">
    <location>
        <begin position="1"/>
        <end position="32"/>
    </location>
</feature>
<dbReference type="Proteomes" id="UP000032142">
    <property type="component" value="Unassembled WGS sequence"/>
</dbReference>
<protein>
    <submittedName>
        <fullName evidence="2">Uncharacterized protein</fullName>
    </submittedName>
</protein>
<organism evidence="2 3">
    <name type="scientific">Gossypium arboreum</name>
    <name type="common">Tree cotton</name>
    <name type="synonym">Gossypium nanking</name>
    <dbReference type="NCBI Taxonomy" id="29729"/>
    <lineage>
        <taxon>Eukaryota</taxon>
        <taxon>Viridiplantae</taxon>
        <taxon>Streptophyta</taxon>
        <taxon>Embryophyta</taxon>
        <taxon>Tracheophyta</taxon>
        <taxon>Spermatophyta</taxon>
        <taxon>Magnoliopsida</taxon>
        <taxon>eudicotyledons</taxon>
        <taxon>Gunneridae</taxon>
        <taxon>Pentapetalae</taxon>
        <taxon>rosids</taxon>
        <taxon>malvids</taxon>
        <taxon>Malvales</taxon>
        <taxon>Malvaceae</taxon>
        <taxon>Malvoideae</taxon>
        <taxon>Gossypium</taxon>
    </lineage>
</organism>
<evidence type="ECO:0000313" key="2">
    <source>
        <dbReference type="EMBL" id="KHG25580.1"/>
    </source>
</evidence>
<name>A0A0B0PKP8_GOSAR</name>
<accession>A0A0B0PKP8</accession>
<keyword evidence="3" id="KW-1185">Reference proteome</keyword>
<feature type="compositionally biased region" description="Polar residues" evidence="1">
    <location>
        <begin position="1"/>
        <end position="17"/>
    </location>
</feature>
<sequence length="32" mass="3335">MNKFHGNSTQDSISDTSGPHGPVGPRADHMGV</sequence>
<gene>
    <name evidence="2" type="ORF">F383_31913</name>
</gene>
<dbReference type="AlphaFoldDB" id="A0A0B0PKP8"/>